<evidence type="ECO:0000259" key="5">
    <source>
        <dbReference type="PROSITE" id="PS50011"/>
    </source>
</evidence>
<dbReference type="Gene3D" id="3.30.200.20">
    <property type="entry name" value="Phosphorylase Kinase, domain 1"/>
    <property type="match status" value="1"/>
</dbReference>
<dbReference type="SUPFAM" id="SSF52540">
    <property type="entry name" value="P-loop containing nucleoside triphosphate hydrolases"/>
    <property type="match status" value="1"/>
</dbReference>
<dbReference type="PROSITE" id="PS00107">
    <property type="entry name" value="PROTEIN_KINASE_ATP"/>
    <property type="match status" value="1"/>
</dbReference>
<dbReference type="CDD" id="cd14014">
    <property type="entry name" value="STKc_PknB_like"/>
    <property type="match status" value="1"/>
</dbReference>
<evidence type="ECO:0000256" key="2">
    <source>
        <dbReference type="ARBA" id="ARBA00022840"/>
    </source>
</evidence>
<feature type="domain" description="Protein kinase" evidence="5">
    <location>
        <begin position="129"/>
        <end position="408"/>
    </location>
</feature>
<dbReference type="SUPFAM" id="SSF56112">
    <property type="entry name" value="Protein kinase-like (PK-like)"/>
    <property type="match status" value="1"/>
</dbReference>
<dbReference type="Gene3D" id="3.90.930.60">
    <property type="match status" value="1"/>
</dbReference>
<dbReference type="PANTHER" id="PTHR16305:SF35">
    <property type="entry name" value="TRANSCRIPTIONAL ACTIVATOR DOMAIN"/>
    <property type="match status" value="1"/>
</dbReference>
<sequence>MSDLSDRSFRLITRSPDALGGAERRLYGLVAPLLDGTRTVRALVTELEQQADAAEIEALLRRLEALGHIAEARPEGPQRPPLAEATTATMASGTVTLLAERPRAPPSPTPPRSAPARDDEPMPERLGPYRVVGRLGSGGMGVVYEAVDEERGQRVALKTILGCAPDRLLRFKAEFRQLTRVVHPNLGTPYELMADGDTWFFTMELIDGTDFLSHIRGPEGTQADAPLGAAEEARLRAALRQLVQGVAALHEAGLLHLDLKPSNVLVDRRGRLVILDFGLARERDPDPFAPFLRASVQGTPSYIAPEQVLGQPPRTATDWYSVGMMLFEALTGQMAFEGASVAEILRARTLRDPPRCSALRPGLPPDLDELCARLCERDPLARPTAEALGRALGLAADPAGEPAEHAFLGRAAQLEALERAFERAAPGGPVLARVRGLSGIGKSAVVQRFLASARARRPVTVLSGRCYEWESLPYKGLDAAVDALCRALRGRPEAEQAALLQADGHEAAQLFPVLRALPGLDAAPRPTPPRELDPVEQRQAAFRALKRILARLGPVVLALDDLQWGDVDGARLLAELVARPDAPHLLVVVSYRDDEAAQSPFLRELAALREAGGMDVPEVEVELGPLDPEDARRLAAALLGPSAAPAEAAAIAAESGGSPFFVEQLARHALAARAGEAPRISLARVVEARLSTLPDEARRALSVIALAGRLPEQDLALTVARIDSDDRHGVLNLLRATSLIRTRGPRGTDAVEIYHDRLRACVVAELPPAERRALHGALAGALEAKGGVEPDTLAHHFHEAGDDARACGYAAEAAEAAFTALAFDRAAALYRSALAWGGARDGSTRLTLRLAESLFCAGRCAEAAGAYLDAAGSASGRERRDLHARAAQAYLAGTHLEEGTRVARPLLRELGIGYPGSPGRALASILYHLARLQLRGVDFTPRAADAIPPEQLLPIDLCWAFGSALGPVQVLVGFDFYLRSLLLALPLGEPRRIGRALAFLGASLAATGGGPFAARGEAYLRRAEALARELDDPYLLGITSVFRGLAEISGLGRWNLVLESAERGVRILNEQCTGVSAELDAGISLTLKALEQLGEIRDLGLRAATHVREASERGGAYAQVSSSYYVALLRLSEGDVDASRAHLRHSIGPWLRHGFTVQQYYAVRFEALCDLYEGRPERAAAQLERAWPEIERARLLQVSLCRIELFSLRAIIALSREREPFWRRARRLRACRRDADALAAERRVDGPPYAALVRAAIAAAGGERDHAAALLDESIAGFAAAGMHLCATCARRRKGELLGDRAQIGEADAWMAARGIRDPERWSRLYAPPFPAAI</sequence>
<evidence type="ECO:0000313" key="6">
    <source>
        <dbReference type="EMBL" id="AUX27713.1"/>
    </source>
</evidence>
<gene>
    <name evidence="6" type="ORF">SOCEGT47_083110</name>
</gene>
<dbReference type="InterPro" id="IPR017441">
    <property type="entry name" value="Protein_kinase_ATP_BS"/>
</dbReference>
<dbReference type="PROSITE" id="PS00108">
    <property type="entry name" value="PROTEIN_KINASE_ST"/>
    <property type="match status" value="1"/>
</dbReference>
<dbReference type="Pfam" id="PF13191">
    <property type="entry name" value="AAA_16"/>
    <property type="match status" value="1"/>
</dbReference>
<feature type="compositionally biased region" description="Pro residues" evidence="4">
    <location>
        <begin position="104"/>
        <end position="113"/>
    </location>
</feature>
<dbReference type="RefSeq" id="WP_165373613.1">
    <property type="nucleotide sequence ID" value="NZ_CP012670.1"/>
</dbReference>
<dbReference type="PANTHER" id="PTHR16305">
    <property type="entry name" value="TESTICULAR SOLUBLE ADENYLYL CYCLASE"/>
    <property type="match status" value="1"/>
</dbReference>
<evidence type="ECO:0000256" key="4">
    <source>
        <dbReference type="SAM" id="MobiDB-lite"/>
    </source>
</evidence>
<dbReference type="InterPro" id="IPR027417">
    <property type="entry name" value="P-loop_NTPase"/>
</dbReference>
<dbReference type="SMART" id="SM00220">
    <property type="entry name" value="S_TKc"/>
    <property type="match status" value="1"/>
</dbReference>
<dbReference type="Proteomes" id="UP000295781">
    <property type="component" value="Chromosome"/>
</dbReference>
<dbReference type="GO" id="GO:0004016">
    <property type="term" value="F:adenylate cyclase activity"/>
    <property type="evidence" value="ECO:0007669"/>
    <property type="project" value="TreeGrafter"/>
</dbReference>
<dbReference type="InterPro" id="IPR011009">
    <property type="entry name" value="Kinase-like_dom_sf"/>
</dbReference>
<dbReference type="InterPro" id="IPR008271">
    <property type="entry name" value="Ser/Thr_kinase_AS"/>
</dbReference>
<feature type="binding site" evidence="3">
    <location>
        <position position="158"/>
    </location>
    <ligand>
        <name>ATP</name>
        <dbReference type="ChEBI" id="CHEBI:30616"/>
    </ligand>
</feature>
<dbReference type="Pfam" id="PF00069">
    <property type="entry name" value="Pkinase"/>
    <property type="match status" value="1"/>
</dbReference>
<feature type="region of interest" description="Disordered" evidence="4">
    <location>
        <begin position="97"/>
        <end position="124"/>
    </location>
</feature>
<dbReference type="GO" id="GO:0005737">
    <property type="term" value="C:cytoplasm"/>
    <property type="evidence" value="ECO:0007669"/>
    <property type="project" value="TreeGrafter"/>
</dbReference>
<accession>A0A4P2QEU6</accession>
<name>A0A4P2QEU6_SORCE</name>
<proteinExistence type="predicted"/>
<dbReference type="EMBL" id="CP012670">
    <property type="protein sequence ID" value="AUX27713.1"/>
    <property type="molecule type" value="Genomic_DNA"/>
</dbReference>
<dbReference type="GO" id="GO:0004672">
    <property type="term" value="F:protein kinase activity"/>
    <property type="evidence" value="ECO:0007669"/>
    <property type="project" value="InterPro"/>
</dbReference>
<keyword evidence="1 3" id="KW-0547">Nucleotide-binding</keyword>
<evidence type="ECO:0000313" key="7">
    <source>
        <dbReference type="Proteomes" id="UP000295781"/>
    </source>
</evidence>
<keyword evidence="2 3" id="KW-0067">ATP-binding</keyword>
<dbReference type="InterPro" id="IPR041664">
    <property type="entry name" value="AAA_16"/>
</dbReference>
<evidence type="ECO:0000256" key="1">
    <source>
        <dbReference type="ARBA" id="ARBA00022741"/>
    </source>
</evidence>
<dbReference type="InterPro" id="IPR000719">
    <property type="entry name" value="Prot_kinase_dom"/>
</dbReference>
<dbReference type="GO" id="GO:0005524">
    <property type="term" value="F:ATP binding"/>
    <property type="evidence" value="ECO:0007669"/>
    <property type="project" value="UniProtKB-UniRule"/>
</dbReference>
<protein>
    <submittedName>
        <fullName evidence="6">ATPase AAA</fullName>
    </submittedName>
</protein>
<evidence type="ECO:0000256" key="3">
    <source>
        <dbReference type="PROSITE-ProRule" id="PRU10141"/>
    </source>
</evidence>
<dbReference type="PROSITE" id="PS50011">
    <property type="entry name" value="PROTEIN_KINASE_DOM"/>
    <property type="match status" value="1"/>
</dbReference>
<reference evidence="6 7" key="1">
    <citation type="submission" date="2015-09" db="EMBL/GenBank/DDBJ databases">
        <title>Sorangium comparison.</title>
        <authorList>
            <person name="Zaburannyi N."/>
            <person name="Bunk B."/>
            <person name="Overmann J."/>
            <person name="Mueller R."/>
        </authorList>
    </citation>
    <scope>NUCLEOTIDE SEQUENCE [LARGE SCALE GENOMIC DNA]</scope>
    <source>
        <strain evidence="6 7">So ceGT47</strain>
    </source>
</reference>
<dbReference type="Gene3D" id="1.10.510.10">
    <property type="entry name" value="Transferase(Phosphotransferase) domain 1"/>
    <property type="match status" value="1"/>
</dbReference>
<organism evidence="6 7">
    <name type="scientific">Sorangium cellulosum</name>
    <name type="common">Polyangium cellulosum</name>
    <dbReference type="NCBI Taxonomy" id="56"/>
    <lineage>
        <taxon>Bacteria</taxon>
        <taxon>Pseudomonadati</taxon>
        <taxon>Myxococcota</taxon>
        <taxon>Polyangia</taxon>
        <taxon>Polyangiales</taxon>
        <taxon>Polyangiaceae</taxon>
        <taxon>Sorangium</taxon>
    </lineage>
</organism>